<dbReference type="InterPro" id="IPR000719">
    <property type="entry name" value="Prot_kinase_dom"/>
</dbReference>
<protein>
    <submittedName>
        <fullName evidence="6">Serine/threonine-protein kinase Pkn1</fullName>
        <ecNumber evidence="6">2.7.11.1</ecNumber>
    </submittedName>
</protein>
<sequence>MKKKLINPVNPKKKHLPLLKALLEQTSDNTQGWHESNYYQITYKKKKIKVALTNTVIKRESKKGENRYEAIDSTPLGKGAYGIVYPVQVTMKFAEKELIIKEKPFGKRRIVKQRPYNTKTMDDAVNEYTLTRMTPHSHPKIPVRFGAHIYSISRRMEGRELFDIINDDLTGARKLTIAERFMLSKHLIEALQTQVFAADLVHRDLKPENIMVELSEGLIGTIDFGLAKINNTYVDNDAVGSPLYVSPEVLLGRGTTQQSDIYSLGRILALLWHTDLASYDTRLNGKQLLKVARNNDYSHLFHNITELDEKAALTIKRIIEGMTAYAPAARMSLEKALIKFNKAENLQFPDIKQKASPSDMTRTAITKTPNLLGAHLKEEEPQEKEPLLEKPKQKKWGWFFKTSKEEPTITPQKEQQSTSKNERY</sequence>
<keyword evidence="1 3" id="KW-0547">Nucleotide-binding</keyword>
<dbReference type="InterPro" id="IPR011009">
    <property type="entry name" value="Kinase-like_dom_sf"/>
</dbReference>
<dbReference type="Proteomes" id="UP000201728">
    <property type="component" value="Chromosome"/>
</dbReference>
<dbReference type="Gene3D" id="1.10.510.10">
    <property type="entry name" value="Transferase(Phosphotransferase) domain 1"/>
    <property type="match status" value="1"/>
</dbReference>
<proteinExistence type="predicted"/>
<dbReference type="PANTHER" id="PTHR44167:SF24">
    <property type="entry name" value="SERINE_THREONINE-PROTEIN KINASE CHK2"/>
    <property type="match status" value="1"/>
</dbReference>
<keyword evidence="6" id="KW-0808">Transferase</keyword>
<dbReference type="InterPro" id="IPR017441">
    <property type="entry name" value="Protein_kinase_ATP_BS"/>
</dbReference>
<gene>
    <name evidence="6" type="primary">pkn1</name>
    <name evidence="6" type="ORF">clem_14805</name>
</gene>
<reference evidence="7" key="1">
    <citation type="submission" date="2016-07" db="EMBL/GenBank/DDBJ databases">
        <authorList>
            <person name="Florea S."/>
            <person name="Webb J.S."/>
            <person name="Jaromczyk J."/>
            <person name="Schardl C.L."/>
        </authorList>
    </citation>
    <scope>NUCLEOTIDE SEQUENCE [LARGE SCALE GENOMIC DNA]</scope>
    <source>
        <strain evidence="7">CDC-D5610</strain>
    </source>
</reference>
<dbReference type="KEGG" id="lcd:clem_14805"/>
<dbReference type="PROSITE" id="PS00107">
    <property type="entry name" value="PROTEIN_KINASE_ATP"/>
    <property type="match status" value="1"/>
</dbReference>
<dbReference type="EMBL" id="CP016397">
    <property type="protein sequence ID" value="ASQ47486.1"/>
    <property type="molecule type" value="Genomic_DNA"/>
</dbReference>
<feature type="binding site" evidence="3">
    <location>
        <position position="101"/>
    </location>
    <ligand>
        <name>ATP</name>
        <dbReference type="ChEBI" id="CHEBI:30616"/>
    </ligand>
</feature>
<dbReference type="EC" id="2.7.11.1" evidence="6"/>
<organism evidence="6 7">
    <name type="scientific">Legionella clemsonensis</name>
    <dbReference type="NCBI Taxonomy" id="1867846"/>
    <lineage>
        <taxon>Bacteria</taxon>
        <taxon>Pseudomonadati</taxon>
        <taxon>Pseudomonadota</taxon>
        <taxon>Gammaproteobacteria</taxon>
        <taxon>Legionellales</taxon>
        <taxon>Legionellaceae</taxon>
        <taxon>Legionella</taxon>
    </lineage>
</organism>
<dbReference type="Pfam" id="PF00069">
    <property type="entry name" value="Pkinase"/>
    <property type="match status" value="1"/>
</dbReference>
<evidence type="ECO:0000256" key="4">
    <source>
        <dbReference type="SAM" id="MobiDB-lite"/>
    </source>
</evidence>
<keyword evidence="7" id="KW-1185">Reference proteome</keyword>
<dbReference type="RefSeq" id="WP_094092208.1">
    <property type="nucleotide sequence ID" value="NZ_CP016397.1"/>
</dbReference>
<evidence type="ECO:0000259" key="5">
    <source>
        <dbReference type="PROSITE" id="PS50011"/>
    </source>
</evidence>
<dbReference type="PROSITE" id="PS00108">
    <property type="entry name" value="PROTEIN_KINASE_ST"/>
    <property type="match status" value="1"/>
</dbReference>
<evidence type="ECO:0000256" key="1">
    <source>
        <dbReference type="ARBA" id="ARBA00022741"/>
    </source>
</evidence>
<feature type="domain" description="Protein kinase" evidence="5">
    <location>
        <begin position="70"/>
        <end position="346"/>
    </location>
</feature>
<dbReference type="GO" id="GO:0005524">
    <property type="term" value="F:ATP binding"/>
    <property type="evidence" value="ECO:0007669"/>
    <property type="project" value="UniProtKB-UniRule"/>
</dbReference>
<dbReference type="GO" id="GO:0005737">
    <property type="term" value="C:cytoplasm"/>
    <property type="evidence" value="ECO:0007669"/>
    <property type="project" value="TreeGrafter"/>
</dbReference>
<name>A0A222P6L0_9GAMM</name>
<dbReference type="InterPro" id="IPR008271">
    <property type="entry name" value="Ser/Thr_kinase_AS"/>
</dbReference>
<dbReference type="SUPFAM" id="SSF56112">
    <property type="entry name" value="Protein kinase-like (PK-like)"/>
    <property type="match status" value="1"/>
</dbReference>
<dbReference type="OrthoDB" id="4103069at2"/>
<keyword evidence="6" id="KW-0418">Kinase</keyword>
<feature type="compositionally biased region" description="Polar residues" evidence="4">
    <location>
        <begin position="409"/>
        <end position="424"/>
    </location>
</feature>
<evidence type="ECO:0000256" key="3">
    <source>
        <dbReference type="PROSITE-ProRule" id="PRU10141"/>
    </source>
</evidence>
<evidence type="ECO:0000313" key="7">
    <source>
        <dbReference type="Proteomes" id="UP000201728"/>
    </source>
</evidence>
<feature type="region of interest" description="Disordered" evidence="4">
    <location>
        <begin position="401"/>
        <end position="424"/>
    </location>
</feature>
<dbReference type="PANTHER" id="PTHR44167">
    <property type="entry name" value="OVARIAN-SPECIFIC SERINE/THREONINE-PROTEIN KINASE LOK-RELATED"/>
    <property type="match status" value="1"/>
</dbReference>
<evidence type="ECO:0000256" key="2">
    <source>
        <dbReference type="ARBA" id="ARBA00022840"/>
    </source>
</evidence>
<dbReference type="GO" id="GO:0004674">
    <property type="term" value="F:protein serine/threonine kinase activity"/>
    <property type="evidence" value="ECO:0007669"/>
    <property type="project" value="UniProtKB-EC"/>
</dbReference>
<dbReference type="PROSITE" id="PS50011">
    <property type="entry name" value="PROTEIN_KINASE_DOM"/>
    <property type="match status" value="1"/>
</dbReference>
<dbReference type="AlphaFoldDB" id="A0A222P6L0"/>
<dbReference type="SMART" id="SM00220">
    <property type="entry name" value="S_TKc"/>
    <property type="match status" value="1"/>
</dbReference>
<accession>A0A222P6L0</accession>
<keyword evidence="2 3" id="KW-0067">ATP-binding</keyword>
<evidence type="ECO:0000313" key="6">
    <source>
        <dbReference type="EMBL" id="ASQ47486.1"/>
    </source>
</evidence>